<organism evidence="4 5">
    <name type="scientific">Pseudovirgaria hyperparasitica</name>
    <dbReference type="NCBI Taxonomy" id="470096"/>
    <lineage>
        <taxon>Eukaryota</taxon>
        <taxon>Fungi</taxon>
        <taxon>Dikarya</taxon>
        <taxon>Ascomycota</taxon>
        <taxon>Pezizomycotina</taxon>
        <taxon>Dothideomycetes</taxon>
        <taxon>Dothideomycetes incertae sedis</taxon>
        <taxon>Acrospermales</taxon>
        <taxon>Acrospermaceae</taxon>
        <taxon>Pseudovirgaria</taxon>
    </lineage>
</organism>
<dbReference type="InterPro" id="IPR036770">
    <property type="entry name" value="Ankyrin_rpt-contain_sf"/>
</dbReference>
<dbReference type="GeneID" id="54482601"/>
<dbReference type="PANTHER" id="PTHR24173">
    <property type="entry name" value="ANKYRIN REPEAT CONTAINING"/>
    <property type="match status" value="1"/>
</dbReference>
<dbReference type="OrthoDB" id="539213at2759"/>
<dbReference type="PANTHER" id="PTHR24173:SF74">
    <property type="entry name" value="ANKYRIN REPEAT DOMAIN-CONTAINING PROTEIN 16"/>
    <property type="match status" value="1"/>
</dbReference>
<dbReference type="SMART" id="SM00248">
    <property type="entry name" value="ANK"/>
    <property type="match status" value="1"/>
</dbReference>
<feature type="repeat" description="ANK" evidence="3">
    <location>
        <begin position="14"/>
        <end position="46"/>
    </location>
</feature>
<evidence type="ECO:0000313" key="5">
    <source>
        <dbReference type="Proteomes" id="UP000799437"/>
    </source>
</evidence>
<name>A0A6A6VUE2_9PEZI</name>
<dbReference type="Proteomes" id="UP000799437">
    <property type="component" value="Unassembled WGS sequence"/>
</dbReference>
<dbReference type="Pfam" id="PF12796">
    <property type="entry name" value="Ank_2"/>
    <property type="match status" value="1"/>
</dbReference>
<keyword evidence="2 3" id="KW-0040">ANK repeat</keyword>
<dbReference type="RefSeq" id="XP_033596759.1">
    <property type="nucleotide sequence ID" value="XM_033741547.1"/>
</dbReference>
<dbReference type="EMBL" id="ML996581">
    <property type="protein sequence ID" value="KAF2754308.1"/>
    <property type="molecule type" value="Genomic_DNA"/>
</dbReference>
<reference evidence="4" key="1">
    <citation type="journal article" date="2020" name="Stud. Mycol.">
        <title>101 Dothideomycetes genomes: a test case for predicting lifestyles and emergence of pathogens.</title>
        <authorList>
            <person name="Haridas S."/>
            <person name="Albert R."/>
            <person name="Binder M."/>
            <person name="Bloem J."/>
            <person name="Labutti K."/>
            <person name="Salamov A."/>
            <person name="Andreopoulos B."/>
            <person name="Baker S."/>
            <person name="Barry K."/>
            <person name="Bills G."/>
            <person name="Bluhm B."/>
            <person name="Cannon C."/>
            <person name="Castanera R."/>
            <person name="Culley D."/>
            <person name="Daum C."/>
            <person name="Ezra D."/>
            <person name="Gonzalez J."/>
            <person name="Henrissat B."/>
            <person name="Kuo A."/>
            <person name="Liang C."/>
            <person name="Lipzen A."/>
            <person name="Lutzoni F."/>
            <person name="Magnuson J."/>
            <person name="Mondo S."/>
            <person name="Nolan M."/>
            <person name="Ohm R."/>
            <person name="Pangilinan J."/>
            <person name="Park H.-J."/>
            <person name="Ramirez L."/>
            <person name="Alfaro M."/>
            <person name="Sun H."/>
            <person name="Tritt A."/>
            <person name="Yoshinaga Y."/>
            <person name="Zwiers L.-H."/>
            <person name="Turgeon B."/>
            <person name="Goodwin S."/>
            <person name="Spatafora J."/>
            <person name="Crous P."/>
            <person name="Grigoriev I."/>
        </authorList>
    </citation>
    <scope>NUCLEOTIDE SEQUENCE</scope>
    <source>
        <strain evidence="4">CBS 121739</strain>
    </source>
</reference>
<keyword evidence="5" id="KW-1185">Reference proteome</keyword>
<evidence type="ECO:0000313" key="4">
    <source>
        <dbReference type="EMBL" id="KAF2754308.1"/>
    </source>
</evidence>
<evidence type="ECO:0000256" key="2">
    <source>
        <dbReference type="ARBA" id="ARBA00023043"/>
    </source>
</evidence>
<feature type="non-terminal residue" evidence="4">
    <location>
        <position position="57"/>
    </location>
</feature>
<protein>
    <submittedName>
        <fullName evidence="4">Uncharacterized protein</fullName>
    </submittedName>
</protein>
<evidence type="ECO:0000256" key="1">
    <source>
        <dbReference type="ARBA" id="ARBA00022737"/>
    </source>
</evidence>
<dbReference type="PROSITE" id="PS50088">
    <property type="entry name" value="ANK_REPEAT"/>
    <property type="match status" value="1"/>
</dbReference>
<dbReference type="AlphaFoldDB" id="A0A6A6VUE2"/>
<sequence>VVRKGMDVKQRDFFGRTALMLAADCGSLEAAYTLIQHDAEVDLRTHDGATALHIAVF</sequence>
<gene>
    <name evidence="4" type="ORF">EJ05DRAFT_430306</name>
</gene>
<feature type="non-terminal residue" evidence="4">
    <location>
        <position position="1"/>
    </location>
</feature>
<proteinExistence type="predicted"/>
<evidence type="ECO:0000256" key="3">
    <source>
        <dbReference type="PROSITE-ProRule" id="PRU00023"/>
    </source>
</evidence>
<dbReference type="SUPFAM" id="SSF48403">
    <property type="entry name" value="Ankyrin repeat"/>
    <property type="match status" value="1"/>
</dbReference>
<accession>A0A6A6VUE2</accession>
<keyword evidence="1" id="KW-0677">Repeat</keyword>
<dbReference type="PROSITE" id="PS50297">
    <property type="entry name" value="ANK_REP_REGION"/>
    <property type="match status" value="1"/>
</dbReference>
<dbReference type="Gene3D" id="1.25.40.20">
    <property type="entry name" value="Ankyrin repeat-containing domain"/>
    <property type="match status" value="1"/>
</dbReference>
<dbReference type="InterPro" id="IPR002110">
    <property type="entry name" value="Ankyrin_rpt"/>
</dbReference>